<gene>
    <name evidence="1" type="ORF">OGAPHI_006597</name>
</gene>
<proteinExistence type="predicted"/>
<keyword evidence="2" id="KW-1185">Reference proteome</keyword>
<dbReference type="Proteomes" id="UP000769157">
    <property type="component" value="Unassembled WGS sequence"/>
</dbReference>
<protein>
    <submittedName>
        <fullName evidence="1">Uncharacterized protein</fullName>
    </submittedName>
</protein>
<comment type="caution">
    <text evidence="1">The sequence shown here is derived from an EMBL/GenBank/DDBJ whole genome shotgun (WGS) entry which is preliminary data.</text>
</comment>
<reference evidence="1" key="2">
    <citation type="submission" date="2021-01" db="EMBL/GenBank/DDBJ databases">
        <authorList>
            <person name="Schikora-Tamarit M.A."/>
        </authorList>
    </citation>
    <scope>NUCLEOTIDE SEQUENCE</scope>
    <source>
        <strain evidence="1">CBS6075</strain>
    </source>
</reference>
<evidence type="ECO:0000313" key="1">
    <source>
        <dbReference type="EMBL" id="KAH3661190.1"/>
    </source>
</evidence>
<reference evidence="1" key="1">
    <citation type="journal article" date="2021" name="Open Biol.">
        <title>Shared evolutionary footprints suggest mitochondrial oxidative damage underlies multiple complex I losses in fungi.</title>
        <authorList>
            <person name="Schikora-Tamarit M.A."/>
            <person name="Marcet-Houben M."/>
            <person name="Nosek J."/>
            <person name="Gabaldon T."/>
        </authorList>
    </citation>
    <scope>NUCLEOTIDE SEQUENCE</scope>
    <source>
        <strain evidence="1">CBS6075</strain>
    </source>
</reference>
<dbReference type="RefSeq" id="XP_046058314.1">
    <property type="nucleotide sequence ID" value="XM_046207900.1"/>
</dbReference>
<dbReference type="GeneID" id="70238561"/>
<accession>A0A9P8T0T2</accession>
<name>A0A9P8T0T2_9ASCO</name>
<sequence>MHAKLLCVNYDLESAQPEIKRFSRSWLIDGLFVEPIGHHFDGFLVHVSLSKLCVAVQTLKQKLAVTKSGCKQRTCGVVGLVVRRADLRQIEHLAFADLGDFCLQQGLNGGPFLGREQIGLVAEELEVHSVGHRFCDLVQPLSDVEFCFKNGYKYKDLSFSLPGKSITSYEPIWEPRLRTPLLGSTEVTVKTGSSFLVSSSNRLVFPLDLGPEMTKTDFLALNRRLRSKITAVTTSTTSASAIDTINFSNYDFVGWSILLESSSLASPETVSRTASYPSSTLATGPSYHLLASTMYQIKEKSSTAPSIKTV</sequence>
<dbReference type="EMBL" id="JAEUBE010000487">
    <property type="protein sequence ID" value="KAH3661190.1"/>
    <property type="molecule type" value="Genomic_DNA"/>
</dbReference>
<organism evidence="1 2">
    <name type="scientific">Ogataea philodendri</name>
    <dbReference type="NCBI Taxonomy" id="1378263"/>
    <lineage>
        <taxon>Eukaryota</taxon>
        <taxon>Fungi</taxon>
        <taxon>Dikarya</taxon>
        <taxon>Ascomycota</taxon>
        <taxon>Saccharomycotina</taxon>
        <taxon>Pichiomycetes</taxon>
        <taxon>Pichiales</taxon>
        <taxon>Pichiaceae</taxon>
        <taxon>Ogataea</taxon>
    </lineage>
</organism>
<dbReference type="AlphaFoldDB" id="A0A9P8T0T2"/>
<evidence type="ECO:0000313" key="2">
    <source>
        <dbReference type="Proteomes" id="UP000769157"/>
    </source>
</evidence>